<evidence type="ECO:0000313" key="3">
    <source>
        <dbReference type="Proteomes" id="UP000178880"/>
    </source>
</evidence>
<evidence type="ECO:0000259" key="1">
    <source>
        <dbReference type="Pfam" id="PF16363"/>
    </source>
</evidence>
<dbReference type="Gene3D" id="3.90.25.10">
    <property type="entry name" value="UDP-galactose 4-epimerase, domain 1"/>
    <property type="match status" value="1"/>
</dbReference>
<gene>
    <name evidence="2" type="ORF">A2945_00460</name>
</gene>
<dbReference type="AlphaFoldDB" id="A0A1G2CHF2"/>
<sequence>MTSGQKTILITGGAGFVGSNALAYFFRAYPDYRYIVLDALTYAGDMRSIPEDIQKSPNFSFVKGDVRDKRQVNELVAKADYVIHLAAETHVTRSIAEGASFFETNVLGTENVATAVYRNRERVKRFIHISTSEVYGTAESELMDERHPLNPQSPYAAAKAGADRLIYAYHQTYKIPSVTLRPFNLFGPRQHPEKVIPRFITSRLLKEPLTIHGTGASERDYTYVEDVARAVDLVLHAPAEKVVGEVFNVGNARGISTRSIADLILKLIPVPGEQPLVTTSDRPGQVASHAADFRKIEKALGWKPLTNFEDGLAEVVEWYKENRAWWEPKLEMRQVPIEVGGGKKEMQ</sequence>
<accession>A0A1G2CHF2</accession>
<dbReference type="InterPro" id="IPR036291">
    <property type="entry name" value="NAD(P)-bd_dom_sf"/>
</dbReference>
<dbReference type="Pfam" id="PF16363">
    <property type="entry name" value="GDP_Man_Dehyd"/>
    <property type="match status" value="1"/>
</dbReference>
<comment type="caution">
    <text evidence="2">The sequence shown here is derived from an EMBL/GenBank/DDBJ whole genome shotgun (WGS) entry which is preliminary data.</text>
</comment>
<proteinExistence type="predicted"/>
<dbReference type="Proteomes" id="UP000178880">
    <property type="component" value="Unassembled WGS sequence"/>
</dbReference>
<dbReference type="FunFam" id="3.40.50.720:FF:000304">
    <property type="entry name" value="UDP-glucose 4,6-dehydratase"/>
    <property type="match status" value="1"/>
</dbReference>
<dbReference type="InterPro" id="IPR016040">
    <property type="entry name" value="NAD(P)-bd_dom"/>
</dbReference>
<reference evidence="2 3" key="1">
    <citation type="journal article" date="2016" name="Nat. Commun.">
        <title>Thousands of microbial genomes shed light on interconnected biogeochemical processes in an aquifer system.</title>
        <authorList>
            <person name="Anantharaman K."/>
            <person name="Brown C.T."/>
            <person name="Hug L.A."/>
            <person name="Sharon I."/>
            <person name="Castelle C.J."/>
            <person name="Probst A.J."/>
            <person name="Thomas B.C."/>
            <person name="Singh A."/>
            <person name="Wilkins M.J."/>
            <person name="Karaoz U."/>
            <person name="Brodie E.L."/>
            <person name="Williams K.H."/>
            <person name="Hubbard S.S."/>
            <person name="Banfield J.F."/>
        </authorList>
    </citation>
    <scope>NUCLEOTIDE SEQUENCE [LARGE SCALE GENOMIC DNA]</scope>
</reference>
<dbReference type="STRING" id="1798650.A2945_00460"/>
<dbReference type="PANTHER" id="PTHR43000">
    <property type="entry name" value="DTDP-D-GLUCOSE 4,6-DEHYDRATASE-RELATED"/>
    <property type="match status" value="1"/>
</dbReference>
<protein>
    <submittedName>
        <fullName evidence="2">Epimerase</fullName>
    </submittedName>
</protein>
<dbReference type="GO" id="GO:0009225">
    <property type="term" value="P:nucleotide-sugar metabolic process"/>
    <property type="evidence" value="ECO:0007669"/>
    <property type="project" value="UniProtKB-ARBA"/>
</dbReference>
<dbReference type="SUPFAM" id="SSF51735">
    <property type="entry name" value="NAD(P)-binding Rossmann-fold domains"/>
    <property type="match status" value="1"/>
</dbReference>
<feature type="domain" description="NAD(P)-binding" evidence="1">
    <location>
        <begin position="9"/>
        <end position="314"/>
    </location>
</feature>
<organism evidence="2 3">
    <name type="scientific">Candidatus Liptonbacteria bacterium RIFCSPLOWO2_01_FULL_52_25</name>
    <dbReference type="NCBI Taxonomy" id="1798650"/>
    <lineage>
        <taxon>Bacteria</taxon>
        <taxon>Candidatus Liptoniibacteriota</taxon>
    </lineage>
</organism>
<evidence type="ECO:0000313" key="2">
    <source>
        <dbReference type="EMBL" id="OGZ00150.1"/>
    </source>
</evidence>
<dbReference type="Gene3D" id="3.40.50.720">
    <property type="entry name" value="NAD(P)-binding Rossmann-like Domain"/>
    <property type="match status" value="1"/>
</dbReference>
<name>A0A1G2CHF2_9BACT</name>
<dbReference type="EMBL" id="MHLA01000007">
    <property type="protein sequence ID" value="OGZ00150.1"/>
    <property type="molecule type" value="Genomic_DNA"/>
</dbReference>